<keyword evidence="2" id="KW-1185">Reference proteome</keyword>
<dbReference type="EMBL" id="JAUTXU010000150">
    <property type="protein sequence ID" value="KAK3703549.1"/>
    <property type="molecule type" value="Genomic_DNA"/>
</dbReference>
<accession>A0ACC3MV87</accession>
<proteinExistence type="predicted"/>
<sequence length="53" mass="5837">MNGGDGINGNVTMHGDMQPIPTPKSYRPTDRDTYTTKNDTVTFENDHPYAAPP</sequence>
<comment type="caution">
    <text evidence="1">The sequence shown here is derived from an EMBL/GenBank/DDBJ whole genome shotgun (WGS) entry which is preliminary data.</text>
</comment>
<organism evidence="1 2">
    <name type="scientific">Vermiconidia calcicola</name>
    <dbReference type="NCBI Taxonomy" id="1690605"/>
    <lineage>
        <taxon>Eukaryota</taxon>
        <taxon>Fungi</taxon>
        <taxon>Dikarya</taxon>
        <taxon>Ascomycota</taxon>
        <taxon>Pezizomycotina</taxon>
        <taxon>Dothideomycetes</taxon>
        <taxon>Dothideomycetidae</taxon>
        <taxon>Mycosphaerellales</taxon>
        <taxon>Extremaceae</taxon>
        <taxon>Vermiconidia</taxon>
    </lineage>
</organism>
<dbReference type="Proteomes" id="UP001281147">
    <property type="component" value="Unassembled WGS sequence"/>
</dbReference>
<gene>
    <name evidence="1" type="ORF">LTR37_014396</name>
</gene>
<reference evidence="1" key="1">
    <citation type="submission" date="2023-07" db="EMBL/GenBank/DDBJ databases">
        <title>Black Yeasts Isolated from many extreme environments.</title>
        <authorList>
            <person name="Coleine C."/>
            <person name="Stajich J.E."/>
            <person name="Selbmann L."/>
        </authorList>
    </citation>
    <scope>NUCLEOTIDE SEQUENCE</scope>
    <source>
        <strain evidence="1">CCFEE 5714</strain>
    </source>
</reference>
<evidence type="ECO:0000313" key="2">
    <source>
        <dbReference type="Proteomes" id="UP001281147"/>
    </source>
</evidence>
<protein>
    <submittedName>
        <fullName evidence="1">Uncharacterized protein</fullName>
    </submittedName>
</protein>
<name>A0ACC3MV87_9PEZI</name>
<evidence type="ECO:0000313" key="1">
    <source>
        <dbReference type="EMBL" id="KAK3703549.1"/>
    </source>
</evidence>